<name>A0A2P8DWM8_9ACTN</name>
<sequence length="341" mass="38862">MSGEWVALHVFYASDANPIVVEAVRPLVDELRRDDVIDGWFFIKYWMEGPHLRVRFRPRTPELRGEVTERATSALQAFLDRRPALYDTDIAGLGDLYKRMYIAEYGEERWAREYGDGAMPFRPNNSIANLPYEPEYDRYGGPAGIDLAEWHFEHSSDMVAKLLATSNTHVRPVLLGLATQLSLMTAYTFLGDDRSVQRFFQRYRTFWETSYQEPSDDYHGSFDKSFELTRDSLVERIDRIRGIAGAEPADALSGIERTWLAHCAELRERVLDAAGRGQLVFPSERLGGKAPIDDPEALATVLLSSYVHMTNNRLGVAILDEIYLSYLVERALETRGEQVPA</sequence>
<dbReference type="Pfam" id="PF14028">
    <property type="entry name" value="Lant_dehydr_C"/>
    <property type="match status" value="1"/>
</dbReference>
<proteinExistence type="predicted"/>
<dbReference type="Proteomes" id="UP000243528">
    <property type="component" value="Unassembled WGS sequence"/>
</dbReference>
<comment type="caution">
    <text evidence="2">The sequence shown here is derived from an EMBL/GenBank/DDBJ whole genome shotgun (WGS) entry which is preliminary data.</text>
</comment>
<dbReference type="EMBL" id="PYGE01000013">
    <property type="protein sequence ID" value="PSL01621.1"/>
    <property type="molecule type" value="Genomic_DNA"/>
</dbReference>
<reference evidence="2 3" key="1">
    <citation type="submission" date="2018-03" db="EMBL/GenBank/DDBJ databases">
        <title>Genomic Encyclopedia of Archaeal and Bacterial Type Strains, Phase II (KMG-II): from individual species to whole genera.</title>
        <authorList>
            <person name="Goeker M."/>
        </authorList>
    </citation>
    <scope>NUCLEOTIDE SEQUENCE [LARGE SCALE GENOMIC DNA]</scope>
    <source>
        <strain evidence="2 3">DSM 45211</strain>
    </source>
</reference>
<organism evidence="2 3">
    <name type="scientific">Haloactinopolyspora alba</name>
    <dbReference type="NCBI Taxonomy" id="648780"/>
    <lineage>
        <taxon>Bacteria</taxon>
        <taxon>Bacillati</taxon>
        <taxon>Actinomycetota</taxon>
        <taxon>Actinomycetes</taxon>
        <taxon>Jiangellales</taxon>
        <taxon>Jiangellaceae</taxon>
        <taxon>Haloactinopolyspora</taxon>
    </lineage>
</organism>
<evidence type="ECO:0000259" key="1">
    <source>
        <dbReference type="Pfam" id="PF14028"/>
    </source>
</evidence>
<dbReference type="RefSeq" id="WP_106538471.1">
    <property type="nucleotide sequence ID" value="NZ_PYGE01000013.1"/>
</dbReference>
<dbReference type="InterPro" id="IPR023809">
    <property type="entry name" value="Thiopep_bacteriocin_synth_dom"/>
</dbReference>
<dbReference type="NCBIfam" id="TIGR03891">
    <property type="entry name" value="thiopep_ocin"/>
    <property type="match status" value="1"/>
</dbReference>
<dbReference type="OrthoDB" id="3607295at2"/>
<feature type="domain" description="Thiopeptide-type bacteriocin biosynthesis" evidence="1">
    <location>
        <begin position="5"/>
        <end position="332"/>
    </location>
</feature>
<protein>
    <submittedName>
        <fullName evidence="2">Thiopeptide-type bacteriocin biosynthesis protein</fullName>
    </submittedName>
</protein>
<gene>
    <name evidence="2" type="ORF">CLV30_113109</name>
</gene>
<evidence type="ECO:0000313" key="3">
    <source>
        <dbReference type="Proteomes" id="UP000243528"/>
    </source>
</evidence>
<accession>A0A2P8DWM8</accession>
<keyword evidence="3" id="KW-1185">Reference proteome</keyword>
<dbReference type="AlphaFoldDB" id="A0A2P8DWM8"/>
<evidence type="ECO:0000313" key="2">
    <source>
        <dbReference type="EMBL" id="PSL01621.1"/>
    </source>
</evidence>